<accession>A0A1I4ZV81</accession>
<dbReference type="STRING" id="684065.SAMN05421738_11478"/>
<dbReference type="AlphaFoldDB" id="A0A1I4ZV81"/>
<reference evidence="2" key="1">
    <citation type="submission" date="2016-10" db="EMBL/GenBank/DDBJ databases">
        <authorList>
            <person name="Varghese N."/>
            <person name="Submissions S."/>
        </authorList>
    </citation>
    <scope>NUCLEOTIDE SEQUENCE [LARGE SCALE GENOMIC DNA]</scope>
    <source>
        <strain evidence="2">XJ109</strain>
    </source>
</reference>
<dbReference type="RefSeq" id="WP_092909359.1">
    <property type="nucleotide sequence ID" value="NZ_FOUZ01000014.1"/>
</dbReference>
<gene>
    <name evidence="1" type="ORF">SAMN05421738_11478</name>
</gene>
<name>A0A1I4ZV81_9FLAO</name>
<protein>
    <submittedName>
        <fullName evidence="1">Uncharacterized protein</fullName>
    </submittedName>
</protein>
<dbReference type="OrthoDB" id="1447795at2"/>
<evidence type="ECO:0000313" key="2">
    <source>
        <dbReference type="Proteomes" id="UP000199149"/>
    </source>
</evidence>
<dbReference type="Proteomes" id="UP000199149">
    <property type="component" value="Unassembled WGS sequence"/>
</dbReference>
<dbReference type="EMBL" id="FOUZ01000014">
    <property type="protein sequence ID" value="SFN54131.1"/>
    <property type="molecule type" value="Genomic_DNA"/>
</dbReference>
<keyword evidence="2" id="KW-1185">Reference proteome</keyword>
<sequence length="85" mass="9778">MANTRKAEVFTDNNGTKKVKIERKPSFPKIYILTDDCQKTEDGLYELDFFETPSVENFSSELNPTIPAINFKQLSEKGLDFIKNK</sequence>
<evidence type="ECO:0000313" key="1">
    <source>
        <dbReference type="EMBL" id="SFN54131.1"/>
    </source>
</evidence>
<organism evidence="1 2">
    <name type="scientific">Algoriella xinjiangensis</name>
    <dbReference type="NCBI Taxonomy" id="684065"/>
    <lineage>
        <taxon>Bacteria</taxon>
        <taxon>Pseudomonadati</taxon>
        <taxon>Bacteroidota</taxon>
        <taxon>Flavobacteriia</taxon>
        <taxon>Flavobacteriales</taxon>
        <taxon>Weeksellaceae</taxon>
        <taxon>Algoriella</taxon>
    </lineage>
</organism>
<proteinExistence type="predicted"/>